<protein>
    <submittedName>
        <fullName evidence="5">Ribokinase-like</fullName>
    </submittedName>
</protein>
<dbReference type="AlphaFoldDB" id="A0A8B8PD38"/>
<evidence type="ECO:0000313" key="5">
    <source>
        <dbReference type="RefSeq" id="XP_030532589.2"/>
    </source>
</evidence>
<evidence type="ECO:0000313" key="4">
    <source>
        <dbReference type="Proteomes" id="UP000827889"/>
    </source>
</evidence>
<gene>
    <name evidence="5" type="primary">LOC115742445</name>
</gene>
<dbReference type="Proteomes" id="UP000827889">
    <property type="component" value="Chromosome 7"/>
</dbReference>
<reference evidence="5" key="1">
    <citation type="submission" date="2025-08" db="UniProtKB">
        <authorList>
            <consortium name="RefSeq"/>
        </authorList>
    </citation>
    <scope>IDENTIFICATION</scope>
    <source>
        <tissue evidence="5">Leaf</tissue>
    </source>
</reference>
<dbReference type="InterPro" id="IPR052562">
    <property type="entry name" value="Ketohexokinase-related"/>
</dbReference>
<evidence type="ECO:0000256" key="1">
    <source>
        <dbReference type="ARBA" id="ARBA00022679"/>
    </source>
</evidence>
<feature type="domain" description="Carbohydrate kinase PfkB" evidence="3">
    <location>
        <begin position="20"/>
        <end position="241"/>
    </location>
</feature>
<feature type="domain" description="Carbohydrate kinase PfkB" evidence="3">
    <location>
        <begin position="301"/>
        <end position="358"/>
    </location>
</feature>
<dbReference type="InterPro" id="IPR002139">
    <property type="entry name" value="Ribo/fructo_kinase"/>
</dbReference>
<dbReference type="SUPFAM" id="SSF53613">
    <property type="entry name" value="Ribokinase-like"/>
    <property type="match status" value="1"/>
</dbReference>
<name>A0A8B8PD38_9MYRT</name>
<dbReference type="PRINTS" id="PR00990">
    <property type="entry name" value="RIBOKINASE"/>
</dbReference>
<dbReference type="KEGG" id="rarg:115742445"/>
<dbReference type="PANTHER" id="PTHR42774">
    <property type="entry name" value="PHOSPHOTRANSFERASE SYSTEM TRANSPORT PROTEIN"/>
    <property type="match status" value="1"/>
</dbReference>
<keyword evidence="1" id="KW-0808">Transferase</keyword>
<dbReference type="GeneID" id="115742445"/>
<dbReference type="Pfam" id="PF00294">
    <property type="entry name" value="PfkB"/>
    <property type="match status" value="2"/>
</dbReference>
<evidence type="ECO:0000259" key="3">
    <source>
        <dbReference type="Pfam" id="PF00294"/>
    </source>
</evidence>
<dbReference type="PANTHER" id="PTHR42774:SF3">
    <property type="entry name" value="KETOHEXOKINASE"/>
    <property type="match status" value="1"/>
</dbReference>
<dbReference type="RefSeq" id="XP_030532589.2">
    <property type="nucleotide sequence ID" value="XM_030676729.2"/>
</dbReference>
<accession>A0A8B8PD38</accession>
<dbReference type="CDD" id="cd01945">
    <property type="entry name" value="ribokinase_group_B"/>
    <property type="match status" value="1"/>
</dbReference>
<dbReference type="Gene3D" id="3.40.1190.20">
    <property type="match status" value="1"/>
</dbReference>
<proteinExistence type="predicted"/>
<keyword evidence="4" id="KW-1185">Reference proteome</keyword>
<dbReference type="GO" id="GO:0016301">
    <property type="term" value="F:kinase activity"/>
    <property type="evidence" value="ECO:0007669"/>
    <property type="project" value="UniProtKB-KW"/>
</dbReference>
<dbReference type="InterPro" id="IPR029056">
    <property type="entry name" value="Ribokinase-like"/>
</dbReference>
<keyword evidence="2" id="KW-0418">Kinase</keyword>
<dbReference type="InterPro" id="IPR011611">
    <property type="entry name" value="PfkB_dom"/>
</dbReference>
<organism evidence="4 5">
    <name type="scientific">Rhodamnia argentea</name>
    <dbReference type="NCBI Taxonomy" id="178133"/>
    <lineage>
        <taxon>Eukaryota</taxon>
        <taxon>Viridiplantae</taxon>
        <taxon>Streptophyta</taxon>
        <taxon>Embryophyta</taxon>
        <taxon>Tracheophyta</taxon>
        <taxon>Spermatophyta</taxon>
        <taxon>Magnoliopsida</taxon>
        <taxon>eudicotyledons</taxon>
        <taxon>Gunneridae</taxon>
        <taxon>Pentapetalae</taxon>
        <taxon>rosids</taxon>
        <taxon>malvids</taxon>
        <taxon>Myrtales</taxon>
        <taxon>Myrtaceae</taxon>
        <taxon>Myrtoideae</taxon>
        <taxon>Myrteae</taxon>
        <taxon>Australasian group</taxon>
        <taxon>Rhodamnia</taxon>
    </lineage>
</organism>
<sequence length="369" mass="39545">MSSDPLSLPPPPHRRVVVGCGSVSLDFLAAVASYPSPDDKIRTTDLKVQGGGNAGNALTCAARLGLKPRLISKVADDTQGRGMLEELEADGVDTSFFVVSPDGNSPFTYVIVDNKTKTRTCILTPGHPPLLPHELPLSSLTSALDEARIVFFDGRFPETALKIAREAAAMHIPILVEAERLREGLDDLLMVAEYAVCSAKFPKAWTNGASIVRALLSMMLRLPNLQFVIVTMGEDGCIMLERSVDDDSDSGEVDVDSLLDSLRLKRPNYTSLPTCTFSPKMKLTAKEIGTVSGRLYLGTAENIPPSELVDTTGAGDAFIGATLYALCAGMPPEKMLRFAAQVAAANCRALGARTGLPHRTDRGLTPYLQ</sequence>
<evidence type="ECO:0000256" key="2">
    <source>
        <dbReference type="ARBA" id="ARBA00022777"/>
    </source>
</evidence>